<proteinExistence type="predicted"/>
<dbReference type="GO" id="GO:0030313">
    <property type="term" value="C:cell envelope"/>
    <property type="evidence" value="ECO:0007669"/>
    <property type="project" value="UniProtKB-SubCell"/>
</dbReference>
<dbReference type="STRING" id="36842.SAMN02194393_04722"/>
<dbReference type="PANTHER" id="PTHR32347">
    <property type="entry name" value="EFFLUX SYSTEM COMPONENT YKNX-RELATED"/>
    <property type="match status" value="1"/>
</dbReference>
<protein>
    <recommendedName>
        <fullName evidence="7">Multidrug resistance efflux pump</fullName>
    </recommendedName>
</protein>
<dbReference type="OrthoDB" id="1948482at2"/>
<feature type="transmembrane region" description="Helical" evidence="4">
    <location>
        <begin position="18"/>
        <end position="41"/>
    </location>
</feature>
<reference evidence="6" key="1">
    <citation type="submission" date="2017-02" db="EMBL/GenBank/DDBJ databases">
        <authorList>
            <person name="Varghese N."/>
            <person name="Submissions S."/>
        </authorList>
    </citation>
    <scope>NUCLEOTIDE SEQUENCE [LARGE SCALE GENOMIC DNA]</scope>
    <source>
        <strain evidence="6">M1</strain>
    </source>
</reference>
<gene>
    <name evidence="5" type="ORF">SAMN02194393_04722</name>
</gene>
<feature type="coiled-coil region" evidence="3">
    <location>
        <begin position="106"/>
        <end position="225"/>
    </location>
</feature>
<organism evidence="5 6">
    <name type="scientific">Maledivibacter halophilus</name>
    <dbReference type="NCBI Taxonomy" id="36842"/>
    <lineage>
        <taxon>Bacteria</taxon>
        <taxon>Bacillati</taxon>
        <taxon>Bacillota</taxon>
        <taxon>Clostridia</taxon>
        <taxon>Peptostreptococcales</taxon>
        <taxon>Caminicellaceae</taxon>
        <taxon>Maledivibacter</taxon>
    </lineage>
</organism>
<dbReference type="RefSeq" id="WP_079495225.1">
    <property type="nucleotide sequence ID" value="NZ_FUZT01000016.1"/>
</dbReference>
<keyword evidence="6" id="KW-1185">Reference proteome</keyword>
<comment type="subcellular location">
    <subcellularLocation>
        <location evidence="1">Cell envelope</location>
    </subcellularLocation>
</comment>
<keyword evidence="2 3" id="KW-0175">Coiled coil</keyword>
<evidence type="ECO:0008006" key="7">
    <source>
        <dbReference type="Google" id="ProtNLM"/>
    </source>
</evidence>
<evidence type="ECO:0000313" key="6">
    <source>
        <dbReference type="Proteomes" id="UP000190285"/>
    </source>
</evidence>
<dbReference type="AlphaFoldDB" id="A0A1T5MHF4"/>
<evidence type="ECO:0000256" key="1">
    <source>
        <dbReference type="ARBA" id="ARBA00004196"/>
    </source>
</evidence>
<keyword evidence="4" id="KW-0472">Membrane</keyword>
<evidence type="ECO:0000313" key="5">
    <source>
        <dbReference type="EMBL" id="SKC87650.1"/>
    </source>
</evidence>
<sequence length="438" mass="50072">MIDTTNQDSKTLSILKKVLIEFFILIFVIGFFSKSIVNFFLPKVTTEAVVKSKLETVLEIDGYLEPREILKVRLGGKIIIDEYFKKVGENIKKGDPVFKINKQYGISDINEEIENLEIELGKENRNLVKYNRKLSMNSKNSLIISKEKVKNKKDDLEDTKNLYKFGAVSLSELEKERRELKQLELELKDKEDELREENEDLYFNIKEAENSIERLEAKIKEYRSKSAFYSSIANDGIYYSEINGVILNISNANIVLDEDEPAVNIGKVDKFSSVIFVGHINEENMDMVKLNKTFKIKLEGAQKFLDVRISNIYSVIEDGRLKIEGTFNENVDIDPILGKKYKGKISNKSDDYEYTISKSSIIPDYGELKAGGTGKVFVLEERDGILGKEYISTEARVDIVDVGDKRVAVSGLEGFKEPKVIKNLSFRIKDGERVALWD</sequence>
<keyword evidence="4" id="KW-0812">Transmembrane</keyword>
<name>A0A1T5MHF4_9FIRM</name>
<keyword evidence="4" id="KW-1133">Transmembrane helix</keyword>
<dbReference type="InterPro" id="IPR050465">
    <property type="entry name" value="UPF0194_transport"/>
</dbReference>
<accession>A0A1T5MHF4</accession>
<evidence type="ECO:0000256" key="3">
    <source>
        <dbReference type="SAM" id="Coils"/>
    </source>
</evidence>
<dbReference type="Proteomes" id="UP000190285">
    <property type="component" value="Unassembled WGS sequence"/>
</dbReference>
<evidence type="ECO:0000256" key="2">
    <source>
        <dbReference type="ARBA" id="ARBA00023054"/>
    </source>
</evidence>
<evidence type="ECO:0000256" key="4">
    <source>
        <dbReference type="SAM" id="Phobius"/>
    </source>
</evidence>
<dbReference type="EMBL" id="FUZT01000016">
    <property type="protein sequence ID" value="SKC87650.1"/>
    <property type="molecule type" value="Genomic_DNA"/>
</dbReference>